<organism evidence="2 3">
    <name type="scientific">Paraburkholderia megapolitana</name>
    <dbReference type="NCBI Taxonomy" id="420953"/>
    <lineage>
        <taxon>Bacteria</taxon>
        <taxon>Pseudomonadati</taxon>
        <taxon>Pseudomonadota</taxon>
        <taxon>Betaproteobacteria</taxon>
        <taxon>Burkholderiales</taxon>
        <taxon>Burkholderiaceae</taxon>
        <taxon>Paraburkholderia</taxon>
    </lineage>
</organism>
<dbReference type="EMBL" id="FOQU01000001">
    <property type="protein sequence ID" value="SFH92942.1"/>
    <property type="molecule type" value="Genomic_DNA"/>
</dbReference>
<feature type="domain" description="Tautomerase cis-CaaD-like" evidence="1">
    <location>
        <begin position="1"/>
        <end position="120"/>
    </location>
</feature>
<dbReference type="InterPro" id="IPR014347">
    <property type="entry name" value="Tautomerase/MIF_sf"/>
</dbReference>
<dbReference type="Pfam" id="PF14832">
    <property type="entry name" value="Tautomerase_3"/>
    <property type="match status" value="1"/>
</dbReference>
<dbReference type="AlphaFoldDB" id="A0A1I3E1R0"/>
<gene>
    <name evidence="2" type="ORF">SAMN05192543_101643</name>
</gene>
<dbReference type="STRING" id="420953.SAMN05192543_101643"/>
<evidence type="ECO:0000259" key="1">
    <source>
        <dbReference type="Pfam" id="PF14832"/>
    </source>
</evidence>
<dbReference type="InterPro" id="IPR028116">
    <property type="entry name" value="Cis-CaaD-like"/>
</dbReference>
<name>A0A1I3E1R0_9BURK</name>
<dbReference type="SUPFAM" id="SSF55331">
    <property type="entry name" value="Tautomerase/MIF"/>
    <property type="match status" value="1"/>
</dbReference>
<dbReference type="OrthoDB" id="118855at2"/>
<dbReference type="PANTHER" id="PTHR35530">
    <property type="entry name" value="TAUTOMERASE-RELATED"/>
    <property type="match status" value="1"/>
</dbReference>
<dbReference type="PANTHER" id="PTHR35530:SF2">
    <property type="entry name" value="BSL4019 PROTEIN"/>
    <property type="match status" value="1"/>
</dbReference>
<evidence type="ECO:0000313" key="3">
    <source>
        <dbReference type="Proteomes" id="UP000199548"/>
    </source>
</evidence>
<dbReference type="Gene3D" id="3.30.429.10">
    <property type="entry name" value="Macrophage Migration Inhibitory Factor"/>
    <property type="match status" value="1"/>
</dbReference>
<protein>
    <submittedName>
        <fullName evidence="2">Phenylpyruvate tautomerase PptA, 4-oxalocrotonate tautomerase family</fullName>
    </submittedName>
</protein>
<keyword evidence="3" id="KW-1185">Reference proteome</keyword>
<sequence>MPLYTLTTEAGVFSNESRYRLAGDLTTLHAEYAGVPKNWVHVVFQEYPPGNGFTAGEPAATAALTLLIRSGRTAEYKRGLLQRLWTLFQTATGAADDQIVIGIQEVPPSQAMEMGQIMPDVVGE</sequence>
<dbReference type="RefSeq" id="WP_143098013.1">
    <property type="nucleotide sequence ID" value="NZ_CP041743.1"/>
</dbReference>
<evidence type="ECO:0000313" key="2">
    <source>
        <dbReference type="EMBL" id="SFH92942.1"/>
    </source>
</evidence>
<proteinExistence type="predicted"/>
<accession>A0A1I3E1R0</accession>
<reference evidence="2 3" key="1">
    <citation type="submission" date="2016-10" db="EMBL/GenBank/DDBJ databases">
        <authorList>
            <person name="de Groot N.N."/>
        </authorList>
    </citation>
    <scope>NUCLEOTIDE SEQUENCE [LARGE SCALE GENOMIC DNA]</scope>
    <source>
        <strain evidence="2 3">LMG 23650</strain>
    </source>
</reference>
<keyword evidence="2" id="KW-0670">Pyruvate</keyword>
<dbReference type="Proteomes" id="UP000199548">
    <property type="component" value="Unassembled WGS sequence"/>
</dbReference>